<evidence type="ECO:0000256" key="5">
    <source>
        <dbReference type="SAM" id="SignalP"/>
    </source>
</evidence>
<accession>A0A8K1S5A7</accession>
<dbReference type="SMART" id="SM00309">
    <property type="entry name" value="PAH"/>
    <property type="match status" value="1"/>
</dbReference>
<dbReference type="EMBL" id="MT879259">
    <property type="protein sequence ID" value="UES72885.1"/>
    <property type="molecule type" value="mRNA"/>
</dbReference>
<comment type="subcellular location">
    <subcellularLocation>
        <location evidence="1">Secreted</location>
    </subcellularLocation>
</comment>
<name>A0A8K1S5A7_CARMO</name>
<protein>
    <submittedName>
        <fullName evidence="6">Neuropeptide F2</fullName>
    </submittedName>
</protein>
<dbReference type="PROSITE" id="PS50276">
    <property type="entry name" value="PANCREATIC_HORMONE_2"/>
    <property type="match status" value="1"/>
</dbReference>
<reference evidence="6" key="2">
    <citation type="journal article" date="2021" name="J. Neurosci.">
        <title>Neuromodulation Can Be Simple: Myoinhibitory Peptide, Contained in Dedicated Regulatory Pathways, Is the Only Neurally-Mediated Peptide Modulator of Stick Insect Leg Muscle.</title>
        <authorList>
            <person name="Liessem S."/>
            <person name="Kowatschew D."/>
            <person name="Dippel S."/>
            <person name="Blanke A."/>
            <person name="Korsching S."/>
            <person name="Guschlbauer C."/>
            <person name="Hooper S.L."/>
            <person name="Predel R."/>
            <person name="Buschges A."/>
        </authorList>
    </citation>
    <scope>NUCLEOTIDE SEQUENCE</scope>
</reference>
<dbReference type="GO" id="GO:0005179">
    <property type="term" value="F:hormone activity"/>
    <property type="evidence" value="ECO:0007669"/>
    <property type="project" value="InterPro"/>
</dbReference>
<dbReference type="InterPro" id="IPR001955">
    <property type="entry name" value="Pancreatic_hormone-like"/>
</dbReference>
<evidence type="ECO:0000256" key="4">
    <source>
        <dbReference type="RuleBase" id="RU000656"/>
    </source>
</evidence>
<evidence type="ECO:0000256" key="2">
    <source>
        <dbReference type="ARBA" id="ARBA00010022"/>
    </source>
</evidence>
<keyword evidence="3" id="KW-0964">Secreted</keyword>
<keyword evidence="6" id="KW-0527">Neuropeptide</keyword>
<evidence type="ECO:0000313" key="6">
    <source>
        <dbReference type="EMBL" id="UES72885.1"/>
    </source>
</evidence>
<feature type="signal peptide" evidence="5">
    <location>
        <begin position="1"/>
        <end position="27"/>
    </location>
</feature>
<organism evidence="6">
    <name type="scientific">Carausius morosus</name>
    <name type="common">Indian stick insect</name>
    <name type="synonym">Dixippus morosus</name>
    <dbReference type="NCBI Taxonomy" id="7022"/>
    <lineage>
        <taxon>Eukaryota</taxon>
        <taxon>Metazoa</taxon>
        <taxon>Ecdysozoa</taxon>
        <taxon>Arthropoda</taxon>
        <taxon>Hexapoda</taxon>
        <taxon>Insecta</taxon>
        <taxon>Pterygota</taxon>
        <taxon>Neoptera</taxon>
        <taxon>Polyneoptera</taxon>
        <taxon>Phasmatodea</taxon>
        <taxon>Verophasmatodea</taxon>
        <taxon>Anareolatae</taxon>
        <taxon>Lonchodidae</taxon>
        <taxon>Lonchodinae</taxon>
        <taxon>Carausius</taxon>
    </lineage>
</organism>
<evidence type="ECO:0000256" key="1">
    <source>
        <dbReference type="ARBA" id="ARBA00004613"/>
    </source>
</evidence>
<dbReference type="GO" id="GO:0005576">
    <property type="term" value="C:extracellular region"/>
    <property type="evidence" value="ECO:0007669"/>
    <property type="project" value="UniProtKB-SubCell"/>
</dbReference>
<dbReference type="GO" id="GO:0007218">
    <property type="term" value="P:neuropeptide signaling pathway"/>
    <property type="evidence" value="ECO:0007669"/>
    <property type="project" value="UniProtKB-KW"/>
</dbReference>
<evidence type="ECO:0000256" key="3">
    <source>
        <dbReference type="ARBA" id="ARBA00022525"/>
    </source>
</evidence>
<reference evidence="6" key="1">
    <citation type="journal article" date="2018" name="J. Proteome Res.">
        <title>Transcriptomic and Neuropeptidomic Analysis of the Stick Insect, Carausius morosus.</title>
        <authorList>
            <person name="Liessem S"/>
            <person name="Ragionieri L"/>
            <person name="Neupert S"/>
            <person name="Buschges A"/>
            <person name="Predel R."/>
        </authorList>
    </citation>
    <scope>NUCLEOTIDE SEQUENCE</scope>
</reference>
<dbReference type="AlphaFoldDB" id="A0A8K1S5A7"/>
<dbReference type="Pfam" id="PF00159">
    <property type="entry name" value="Hormone_3"/>
    <property type="match status" value="1"/>
</dbReference>
<sequence>MQCVVNVAVMAALCVVIGLSKPCCCEAQPNGPENMARPARPKTFATPEELRTYLEAVSNYYAIAGRPRFGKRLSLPVYRPAGAKHVLPLMAAPETSLRYQTPQRMPDIYDVLAQYDD</sequence>
<feature type="chain" id="PRO_5035460553" evidence="5">
    <location>
        <begin position="28"/>
        <end position="117"/>
    </location>
</feature>
<keyword evidence="5" id="KW-0732">Signal</keyword>
<dbReference type="CDD" id="cd00126">
    <property type="entry name" value="PAH"/>
    <property type="match status" value="1"/>
</dbReference>
<comment type="similarity">
    <text evidence="2 4">Belongs to the NPY family.</text>
</comment>
<proteinExistence type="evidence at transcript level"/>